<dbReference type="PROSITE" id="PS51762">
    <property type="entry name" value="GH16_2"/>
    <property type="match status" value="1"/>
</dbReference>
<evidence type="ECO:0000313" key="4">
    <source>
        <dbReference type="EMBL" id="MCA5003716.1"/>
    </source>
</evidence>
<dbReference type="InterPro" id="IPR050546">
    <property type="entry name" value="Glycosyl_Hydrlase_16"/>
</dbReference>
<dbReference type="GO" id="GO:0016787">
    <property type="term" value="F:hydrolase activity"/>
    <property type="evidence" value="ECO:0007669"/>
    <property type="project" value="UniProtKB-KW"/>
</dbReference>
<dbReference type="PANTHER" id="PTHR10963">
    <property type="entry name" value="GLYCOSYL HYDROLASE-RELATED"/>
    <property type="match status" value="1"/>
</dbReference>
<evidence type="ECO:0000259" key="3">
    <source>
        <dbReference type="PROSITE" id="PS51762"/>
    </source>
</evidence>
<reference evidence="4" key="1">
    <citation type="submission" date="2020-10" db="EMBL/GenBank/DDBJ databases">
        <authorList>
            <person name="Lu T."/>
            <person name="Wang Q."/>
            <person name="Han X."/>
        </authorList>
    </citation>
    <scope>NUCLEOTIDE SEQUENCE</scope>
    <source>
        <strain evidence="4">WQ 366</strain>
    </source>
</reference>
<keyword evidence="2" id="KW-0732">Signal</keyword>
<protein>
    <submittedName>
        <fullName evidence="4">Glycoside hydrolase family 16 protein</fullName>
    </submittedName>
</protein>
<dbReference type="Proteomes" id="UP001165302">
    <property type="component" value="Unassembled WGS sequence"/>
</dbReference>
<proteinExistence type="inferred from homology"/>
<dbReference type="SUPFAM" id="SSF49899">
    <property type="entry name" value="Concanavalin A-like lectins/glucanases"/>
    <property type="match status" value="1"/>
</dbReference>
<dbReference type="EMBL" id="JADEYP010000001">
    <property type="protein sequence ID" value="MCA5003716.1"/>
    <property type="molecule type" value="Genomic_DNA"/>
</dbReference>
<accession>A0ABS7Z2N9</accession>
<feature type="signal peptide" evidence="2">
    <location>
        <begin position="1"/>
        <end position="19"/>
    </location>
</feature>
<organism evidence="4 5">
    <name type="scientific">Sphingobacterium bovistauri</name>
    <dbReference type="NCBI Taxonomy" id="2781959"/>
    <lineage>
        <taxon>Bacteria</taxon>
        <taxon>Pseudomonadati</taxon>
        <taxon>Bacteroidota</taxon>
        <taxon>Sphingobacteriia</taxon>
        <taxon>Sphingobacteriales</taxon>
        <taxon>Sphingobacteriaceae</taxon>
        <taxon>Sphingobacterium</taxon>
    </lineage>
</organism>
<name>A0ABS7Z2N9_9SPHI</name>
<dbReference type="Pfam" id="PF00722">
    <property type="entry name" value="Glyco_hydro_16"/>
    <property type="match status" value="1"/>
</dbReference>
<dbReference type="PANTHER" id="PTHR10963:SF55">
    <property type="entry name" value="GLYCOSIDE HYDROLASE FAMILY 16 PROTEIN"/>
    <property type="match status" value="1"/>
</dbReference>
<sequence length="266" mass="30980">MRILNKIAFVILMCQFSMFSCTTNKQWDLVWSEEFNYVGAPDATTWNFDTAGNAWGWGNNELQHYTSSKYNNAIVEDGVLKITARKEKIADKLYTSARLTTQNKIKFQYGKLEVRAKLPKGKGMWPAIWMLGQNIDSLGWPMCGEIDIMEYVGYEPDTVYATIHSDTYNHMRNTQKMKSIFIENPQAFHNYSIEWSKDKIDFYLNSQLYNTVLNEYKSTNEWPFDSNFFLLLNVAVGGNWGGKHGIDTLSFPAQMEVDYVRYYKRK</sequence>
<dbReference type="InterPro" id="IPR000757">
    <property type="entry name" value="Beta-glucanase-like"/>
</dbReference>
<keyword evidence="5" id="KW-1185">Reference proteome</keyword>
<dbReference type="Gene3D" id="2.60.120.200">
    <property type="match status" value="1"/>
</dbReference>
<feature type="domain" description="GH16" evidence="3">
    <location>
        <begin position="17"/>
        <end position="266"/>
    </location>
</feature>
<comment type="similarity">
    <text evidence="1">Belongs to the glycosyl hydrolase 16 family.</text>
</comment>
<evidence type="ECO:0000256" key="1">
    <source>
        <dbReference type="ARBA" id="ARBA00006865"/>
    </source>
</evidence>
<evidence type="ECO:0000256" key="2">
    <source>
        <dbReference type="SAM" id="SignalP"/>
    </source>
</evidence>
<dbReference type="InterPro" id="IPR013320">
    <property type="entry name" value="ConA-like_dom_sf"/>
</dbReference>
<keyword evidence="4" id="KW-0378">Hydrolase</keyword>
<dbReference type="PROSITE" id="PS51257">
    <property type="entry name" value="PROKAR_LIPOPROTEIN"/>
    <property type="match status" value="1"/>
</dbReference>
<gene>
    <name evidence="4" type="ORF">IPZ78_00970</name>
</gene>
<feature type="chain" id="PRO_5046387049" evidence="2">
    <location>
        <begin position="20"/>
        <end position="266"/>
    </location>
</feature>
<comment type="caution">
    <text evidence="4">The sequence shown here is derived from an EMBL/GenBank/DDBJ whole genome shotgun (WGS) entry which is preliminary data.</text>
</comment>
<evidence type="ECO:0000313" key="5">
    <source>
        <dbReference type="Proteomes" id="UP001165302"/>
    </source>
</evidence>
<dbReference type="CDD" id="cd08023">
    <property type="entry name" value="GH16_laminarinase_like"/>
    <property type="match status" value="1"/>
</dbReference>